<comment type="caution">
    <text evidence="1">The sequence shown here is derived from an EMBL/GenBank/DDBJ whole genome shotgun (WGS) entry which is preliminary data.</text>
</comment>
<evidence type="ECO:0000313" key="1">
    <source>
        <dbReference type="EMBL" id="MBE9029404.1"/>
    </source>
</evidence>
<gene>
    <name evidence="1" type="ORF">IQ266_06455</name>
</gene>
<protein>
    <submittedName>
        <fullName evidence="1">Uncharacterized protein</fullName>
    </submittedName>
</protein>
<dbReference type="AlphaFoldDB" id="A0A928Z2C7"/>
<evidence type="ECO:0000313" key="2">
    <source>
        <dbReference type="Proteomes" id="UP000625316"/>
    </source>
</evidence>
<name>A0A928Z2C7_9CYAN</name>
<dbReference type="Proteomes" id="UP000625316">
    <property type="component" value="Unassembled WGS sequence"/>
</dbReference>
<accession>A0A928Z2C7</accession>
<organism evidence="1 2">
    <name type="scientific">Romeriopsis navalis LEGE 11480</name>
    <dbReference type="NCBI Taxonomy" id="2777977"/>
    <lineage>
        <taxon>Bacteria</taxon>
        <taxon>Bacillati</taxon>
        <taxon>Cyanobacteriota</taxon>
        <taxon>Cyanophyceae</taxon>
        <taxon>Leptolyngbyales</taxon>
        <taxon>Leptolyngbyaceae</taxon>
        <taxon>Romeriopsis</taxon>
        <taxon>Romeriopsis navalis</taxon>
    </lineage>
</organism>
<proteinExistence type="predicted"/>
<dbReference type="RefSeq" id="WP_264324223.1">
    <property type="nucleotide sequence ID" value="NZ_JADEXQ010000015.1"/>
</dbReference>
<keyword evidence="2" id="KW-1185">Reference proteome</keyword>
<dbReference type="EMBL" id="JADEXQ010000015">
    <property type="protein sequence ID" value="MBE9029404.1"/>
    <property type="molecule type" value="Genomic_DNA"/>
</dbReference>
<sequence>MQQYSLQQRFQGALLGQAIAQQSHQPTPEEITSSQLQHCIQWLCQPQTQIPPQLSPRPIQAALNLLPLWLYGHESWRQRQAWLRKIPDWETTNTDQSLLWLYGEAIAQTLRLHFQPQTLIQDIQQRWQQHADHGAPPYVQQWHNILDQIQQWQNKKSTLAAIKPALAHQTNTEQAISIVLYSFITMPYDLEQALYRSDQLASEDRIMPWIRGLIGSLIGAYRGWPSLPSQAIHQLMGSKSSRNTSIEEHHTYSSEFSILPFTQASQQLIQTWSGAMARSERHLTNHVTTVPNVFAPR</sequence>
<reference evidence="1" key="1">
    <citation type="submission" date="2020-10" db="EMBL/GenBank/DDBJ databases">
        <authorList>
            <person name="Castelo-Branco R."/>
            <person name="Eusebio N."/>
            <person name="Adriana R."/>
            <person name="Vieira A."/>
            <person name="Brugerolle De Fraissinette N."/>
            <person name="Rezende De Castro R."/>
            <person name="Schneider M.P."/>
            <person name="Vasconcelos V."/>
            <person name="Leao P.N."/>
        </authorList>
    </citation>
    <scope>NUCLEOTIDE SEQUENCE</scope>
    <source>
        <strain evidence="1">LEGE 11480</strain>
    </source>
</reference>